<dbReference type="Pfam" id="PF09750">
    <property type="entry name" value="DRY_EERY"/>
    <property type="match status" value="1"/>
</dbReference>
<sequence length="505" mass="60213">MWHEARANEKRIKELMVDHKKRAERRRAYYESRLGDPRQLLRVIGSSCKLYPDAEQYYYHENTDNLMPWPVDPDIRIDRFDGRSLLDYIPGPYTKQDFATKEDKDIQDELNFERYHDLVEMERLEVEEKQRLIEVETEWTKLLDRHKALLAMLNNSGRPKSQTFHTFDYGTNDSNDNMDHEQESQLLKEADILQYVDDLTDKDRRILNDMAEKYGIQNYGRLLRMAKKDRDDDLRELQAKQGKSKERSGRRSRDASKERRRYRSDRDSPRYYRSKDTRDESSDSDASAEDNPVQSDVVIEFSSTPTEKHDSDVDTPKRDSRTSSTASSSAKDKTMTKSEPPKKLTPMEKLKLKMRQGLEKQIHSEEREKRWREREQQLDKIRNTYKKDISATQHERESSPSPKKTHRYYSPSSSSSGSRTPSPPPSKKSSDKRHHRSRSRSYSPRRKSSSSYRRQRSRSRSRDSRRSRKRSRDSRSRERYSSSRKRRHSPDDRPNSRRRSRDSRR</sequence>
<dbReference type="GO" id="GO:0008380">
    <property type="term" value="P:RNA splicing"/>
    <property type="evidence" value="ECO:0007669"/>
    <property type="project" value="UniProtKB-KW"/>
</dbReference>
<evidence type="ECO:0000313" key="5">
    <source>
        <dbReference type="EMBL" id="CDS04826.1"/>
    </source>
</evidence>
<accession>A0A077WAM6</accession>
<dbReference type="InterPro" id="IPR040397">
    <property type="entry name" value="SWAP"/>
</dbReference>
<protein>
    <recommendedName>
        <fullName evidence="4">Suppressor of white apricot N-terminal domain-containing protein</fullName>
    </recommendedName>
</protein>
<dbReference type="SMART" id="SM01141">
    <property type="entry name" value="DRY_EERY"/>
    <property type="match status" value="1"/>
</dbReference>
<feature type="region of interest" description="Disordered" evidence="3">
    <location>
        <begin position="161"/>
        <end position="181"/>
    </location>
</feature>
<dbReference type="PANTHER" id="PTHR13161:SF4">
    <property type="entry name" value="CLK4-ASSOCIATING SERINE_ARGININE RICH PROTEIN"/>
    <property type="match status" value="1"/>
</dbReference>
<organism evidence="5">
    <name type="scientific">Lichtheimia ramosa</name>
    <dbReference type="NCBI Taxonomy" id="688394"/>
    <lineage>
        <taxon>Eukaryota</taxon>
        <taxon>Fungi</taxon>
        <taxon>Fungi incertae sedis</taxon>
        <taxon>Mucoromycota</taxon>
        <taxon>Mucoromycotina</taxon>
        <taxon>Mucoromycetes</taxon>
        <taxon>Mucorales</taxon>
        <taxon>Lichtheimiaceae</taxon>
        <taxon>Lichtheimia</taxon>
    </lineage>
</organism>
<feature type="compositionally biased region" description="Low complexity" evidence="3">
    <location>
        <begin position="408"/>
        <end position="420"/>
    </location>
</feature>
<evidence type="ECO:0000256" key="2">
    <source>
        <dbReference type="ARBA" id="ARBA00023187"/>
    </source>
</evidence>
<evidence type="ECO:0000256" key="1">
    <source>
        <dbReference type="ARBA" id="ARBA00022664"/>
    </source>
</evidence>
<feature type="domain" description="Suppressor of white apricot N-terminal" evidence="4">
    <location>
        <begin position="39"/>
        <end position="173"/>
    </location>
</feature>
<dbReference type="AlphaFoldDB" id="A0A077WAM6"/>
<proteinExistence type="predicted"/>
<name>A0A077WAM6_9FUNG</name>
<dbReference type="InterPro" id="IPR019147">
    <property type="entry name" value="SWAP_N_domain"/>
</dbReference>
<dbReference type="EMBL" id="LK023315">
    <property type="protein sequence ID" value="CDS04826.1"/>
    <property type="molecule type" value="Genomic_DNA"/>
</dbReference>
<dbReference type="GO" id="GO:0006397">
    <property type="term" value="P:mRNA processing"/>
    <property type="evidence" value="ECO:0007669"/>
    <property type="project" value="UniProtKB-KW"/>
</dbReference>
<feature type="compositionally biased region" description="Basic and acidic residues" evidence="3">
    <location>
        <begin position="306"/>
        <end position="321"/>
    </location>
</feature>
<dbReference type="OrthoDB" id="10070965at2759"/>
<evidence type="ECO:0000256" key="3">
    <source>
        <dbReference type="SAM" id="MobiDB-lite"/>
    </source>
</evidence>
<feature type="compositionally biased region" description="Basic residues" evidence="3">
    <location>
        <begin position="430"/>
        <end position="472"/>
    </location>
</feature>
<dbReference type="PANTHER" id="PTHR13161">
    <property type="entry name" value="SPLICING FACTOR SUPPRESSOR OF WHITE APRICOT"/>
    <property type="match status" value="1"/>
</dbReference>
<keyword evidence="1" id="KW-0507">mRNA processing</keyword>
<feature type="region of interest" description="Disordered" evidence="3">
    <location>
        <begin position="232"/>
        <end position="505"/>
    </location>
</feature>
<feature type="compositionally biased region" description="Basic and acidic residues" evidence="3">
    <location>
        <begin position="264"/>
        <end position="281"/>
    </location>
</feature>
<keyword evidence="2" id="KW-0508">mRNA splicing</keyword>
<feature type="compositionally biased region" description="Basic residues" evidence="3">
    <location>
        <begin position="496"/>
        <end position="505"/>
    </location>
</feature>
<gene>
    <name evidence="5" type="ORF">LRAMOSA07356</name>
</gene>
<reference evidence="5" key="1">
    <citation type="journal article" date="2014" name="Genome Announc.">
        <title>De novo whole-genome sequence and genome annotation of Lichtheimia ramosa.</title>
        <authorList>
            <person name="Linde J."/>
            <person name="Schwartze V."/>
            <person name="Binder U."/>
            <person name="Lass-Florl C."/>
            <person name="Voigt K."/>
            <person name="Horn F."/>
        </authorList>
    </citation>
    <scope>NUCLEOTIDE SEQUENCE</scope>
    <source>
        <strain evidence="5">JMRC FSU:6197</strain>
    </source>
</reference>
<feature type="compositionally biased region" description="Basic and acidic residues" evidence="3">
    <location>
        <begin position="330"/>
        <end position="398"/>
    </location>
</feature>
<feature type="compositionally biased region" description="Polar residues" evidence="3">
    <location>
        <begin position="161"/>
        <end position="175"/>
    </location>
</feature>
<evidence type="ECO:0000259" key="4">
    <source>
        <dbReference type="SMART" id="SM01141"/>
    </source>
</evidence>
<feature type="compositionally biased region" description="Basic and acidic residues" evidence="3">
    <location>
        <begin position="232"/>
        <end position="257"/>
    </location>
</feature>